<evidence type="ECO:0000313" key="4">
    <source>
        <dbReference type="Proteomes" id="UP000019116"/>
    </source>
</evidence>
<dbReference type="SUPFAM" id="SSF47699">
    <property type="entry name" value="Bifunctional inhibitor/lipid-transfer protein/seed storage 2S albumin"/>
    <property type="match status" value="1"/>
</dbReference>
<dbReference type="Gramene" id="TraesCLE_scaffold_017009_01G000200.1">
    <property type="protein sequence ID" value="TraesCLE_scaffold_017009_01G000200.1"/>
    <property type="gene ID" value="TraesCLE_scaffold_017009_01G000200"/>
</dbReference>
<dbReference type="InterPro" id="IPR051636">
    <property type="entry name" value="Plant_LTP/defense-related"/>
</dbReference>
<dbReference type="Gramene" id="TraesCAD_scaffold_014872_01G000400.1">
    <property type="protein sequence ID" value="TraesCAD_scaffold_014872_01G000400.1"/>
    <property type="gene ID" value="TraesCAD_scaffold_014872_01G000400"/>
</dbReference>
<dbReference type="Gramene" id="TraesWEE_scaffold_016647_01G000700.1">
    <property type="protein sequence ID" value="TraesWEE_scaffold_016647_01G000700.1"/>
    <property type="gene ID" value="TraesWEE_scaffold_016647_01G000700"/>
</dbReference>
<feature type="domain" description="Bifunctional inhibitor/plant lipid transfer protein/seed storage helical" evidence="2">
    <location>
        <begin position="28"/>
        <end position="109"/>
    </location>
</feature>
<dbReference type="Proteomes" id="UP000019116">
    <property type="component" value="Chromosome 3B"/>
</dbReference>
<dbReference type="Gramene" id="TraesNOR3B03G01553660.1">
    <property type="protein sequence ID" value="TraesNOR3B03G01553660.1.CDS1"/>
    <property type="gene ID" value="TraesNOR3B03G01553660"/>
</dbReference>
<dbReference type="Gramene" id="TraesJAG3B03G01544010.1">
    <property type="protein sequence ID" value="TraesJAG3B03G01544010.1.CDS1"/>
    <property type="gene ID" value="TraesJAG3B03G01544010"/>
</dbReference>
<dbReference type="Gene3D" id="1.10.110.10">
    <property type="entry name" value="Plant lipid-transfer and hydrophobic proteins"/>
    <property type="match status" value="1"/>
</dbReference>
<dbReference type="InterPro" id="IPR036312">
    <property type="entry name" value="Bifun_inhib/LTP/seed_sf"/>
</dbReference>
<dbReference type="AlphaFoldDB" id="A0A077RNU1"/>
<feature type="signal peptide" evidence="1">
    <location>
        <begin position="1"/>
        <end position="24"/>
    </location>
</feature>
<dbReference type="EnsemblPlants" id="TraesCS3B02G005400.1">
    <property type="protein sequence ID" value="TraesCS3B02G005400.1.cds1"/>
    <property type="gene ID" value="TraesCS3B02G005400"/>
</dbReference>
<protein>
    <recommendedName>
        <fullName evidence="2">Bifunctional inhibitor/plant lipid transfer protein/seed storage helical domain-containing protein</fullName>
    </recommendedName>
</protein>
<dbReference type="Gramene" id="TraesCS3B02G005400.1">
    <property type="protein sequence ID" value="TraesCS3B02G005400.1.cds1"/>
    <property type="gene ID" value="TraesCS3B02G005400"/>
</dbReference>
<name>A0A077RNU1_WHEAT</name>
<dbReference type="InterPro" id="IPR016140">
    <property type="entry name" value="Bifunc_inhib/LTP/seed_store"/>
</dbReference>
<reference evidence="3" key="1">
    <citation type="submission" date="2018-08" db="EMBL/GenBank/DDBJ databases">
        <authorList>
            <person name="Rossello M."/>
        </authorList>
    </citation>
    <scope>NUCLEOTIDE SEQUENCE [LARGE SCALE GENOMIC DNA]</scope>
    <source>
        <strain evidence="3">cv. Chinese Spring</strain>
    </source>
</reference>
<dbReference type="Gramene" id="TraesLDM3B03G01534670.1">
    <property type="protein sequence ID" value="TraesLDM3B03G01534670.1.CDS1"/>
    <property type="gene ID" value="TraesLDM3B03G01534670"/>
</dbReference>
<accession>A0A077RNU1</accession>
<proteinExistence type="predicted"/>
<dbReference type="Gramene" id="TraesJUL3B03G01545220.1">
    <property type="protein sequence ID" value="TraesJUL3B03G01545220.1.CDS1"/>
    <property type="gene ID" value="TraesJUL3B03G01545220"/>
</dbReference>
<evidence type="ECO:0000313" key="3">
    <source>
        <dbReference type="EnsemblPlants" id="TraesCS3B02G005400.1.cds1"/>
    </source>
</evidence>
<dbReference type="Gramene" id="TraesSYM3B03G01557330.1">
    <property type="protein sequence ID" value="TraesSYM3B03G01557330.1.CDS1"/>
    <property type="gene ID" value="TraesSYM3B03G01557330"/>
</dbReference>
<reference evidence="3" key="2">
    <citation type="submission" date="2018-10" db="UniProtKB">
        <authorList>
            <consortium name="EnsemblPlants"/>
        </authorList>
    </citation>
    <scope>IDENTIFICATION</scope>
</reference>
<dbReference type="Gramene" id="TraesARI3B03G01554190.1">
    <property type="protein sequence ID" value="TraesARI3B03G01554190.1.CDS1"/>
    <property type="gene ID" value="TraesARI3B03G01554190"/>
</dbReference>
<dbReference type="Gramene" id="TraesMAC3B03G01543880.1">
    <property type="protein sequence ID" value="TraesMAC3B03G01543880.1.CDS1"/>
    <property type="gene ID" value="TraesMAC3B03G01543880"/>
</dbReference>
<organism evidence="3">
    <name type="scientific">Triticum aestivum</name>
    <name type="common">Wheat</name>
    <dbReference type="NCBI Taxonomy" id="4565"/>
    <lineage>
        <taxon>Eukaryota</taxon>
        <taxon>Viridiplantae</taxon>
        <taxon>Streptophyta</taxon>
        <taxon>Embryophyta</taxon>
        <taxon>Tracheophyta</taxon>
        <taxon>Spermatophyta</taxon>
        <taxon>Magnoliopsida</taxon>
        <taxon>Liliopsida</taxon>
        <taxon>Poales</taxon>
        <taxon>Poaceae</taxon>
        <taxon>BOP clade</taxon>
        <taxon>Pooideae</taxon>
        <taxon>Triticodae</taxon>
        <taxon>Triticeae</taxon>
        <taxon>Triticinae</taxon>
        <taxon>Triticum</taxon>
    </lineage>
</organism>
<dbReference type="Gramene" id="TraesRN3B0100010600.1">
    <property type="protein sequence ID" value="TraesRN3B0100010600.1"/>
    <property type="gene ID" value="TraesRN3B0100010600"/>
</dbReference>
<dbReference type="InterPro" id="IPR027923">
    <property type="entry name" value="Hydrophob_seed_dom"/>
</dbReference>
<evidence type="ECO:0000259" key="2">
    <source>
        <dbReference type="SMART" id="SM00499"/>
    </source>
</evidence>
<sequence length="111" mass="11439">MAPKAAQLTLALSLLLLLAQSAQGRRNCPVDVLVLRACLSGPGGTSLLHAGQGGQECCPLLGDLVAFDAALCICTALHGRTIAPDIDQEVPISLILNGCDMSVPTSFQCPQ</sequence>
<keyword evidence="4" id="KW-1185">Reference proteome</keyword>
<dbReference type="STRING" id="4565.A0A077RNU1"/>
<keyword evidence="1" id="KW-0732">Signal</keyword>
<dbReference type="SMR" id="A0A077RNU1"/>
<dbReference type="SMART" id="SM00499">
    <property type="entry name" value="AAI"/>
    <property type="match status" value="1"/>
</dbReference>
<dbReference type="HOGENOM" id="CLU_055715_4_2_1"/>
<dbReference type="PANTHER" id="PTHR31731">
    <property type="match status" value="1"/>
</dbReference>
<feature type="chain" id="PRO_5014501493" description="Bifunctional inhibitor/plant lipid transfer protein/seed storage helical domain-containing protein" evidence="1">
    <location>
        <begin position="25"/>
        <end position="111"/>
    </location>
</feature>
<dbReference type="Gramene" id="TraesCS3B03G0010600.1">
    <property type="protein sequence ID" value="TraesCS3B03G0010600.1.CDS1"/>
    <property type="gene ID" value="TraesCS3B03G0010600"/>
</dbReference>
<dbReference type="Pfam" id="PF14547">
    <property type="entry name" value="Hydrophob_seed"/>
    <property type="match status" value="1"/>
</dbReference>
<evidence type="ECO:0000256" key="1">
    <source>
        <dbReference type="SAM" id="SignalP"/>
    </source>
</evidence>